<name>A0A1G8TET2_9PSED</name>
<dbReference type="EMBL" id="FNCO01000028">
    <property type="protein sequence ID" value="SDJ40018.1"/>
    <property type="molecule type" value="Genomic_DNA"/>
</dbReference>
<reference evidence="2" key="1">
    <citation type="submission" date="2016-10" db="EMBL/GenBank/DDBJ databases">
        <authorList>
            <person name="Varghese N."/>
            <person name="Submissions S."/>
        </authorList>
    </citation>
    <scope>NUCLEOTIDE SEQUENCE [LARGE SCALE GENOMIC DNA]</scope>
    <source>
        <strain evidence="2">ATCC 700689</strain>
    </source>
</reference>
<dbReference type="AlphaFoldDB" id="A0A1G8TET2"/>
<organism evidence="1 2">
    <name type="scientific">Pseudomonas abietaniphila</name>
    <dbReference type="NCBI Taxonomy" id="89065"/>
    <lineage>
        <taxon>Bacteria</taxon>
        <taxon>Pseudomonadati</taxon>
        <taxon>Pseudomonadota</taxon>
        <taxon>Gammaproteobacteria</taxon>
        <taxon>Pseudomonadales</taxon>
        <taxon>Pseudomonadaceae</taxon>
        <taxon>Pseudomonas</taxon>
    </lineage>
</organism>
<gene>
    <name evidence="1" type="ORF">SAMN05216605_12857</name>
</gene>
<evidence type="ECO:0000313" key="2">
    <source>
        <dbReference type="Proteomes" id="UP000182894"/>
    </source>
</evidence>
<protein>
    <submittedName>
        <fullName evidence="1">Uncharacterized protein</fullName>
    </submittedName>
</protein>
<accession>A0A1G8TET2</accession>
<evidence type="ECO:0000313" key="1">
    <source>
        <dbReference type="EMBL" id="SDJ40018.1"/>
    </source>
</evidence>
<dbReference type="STRING" id="89065.SAMN05216605_12857"/>
<sequence>MSNRTHLKPRIKLVDGAWETIAPTAVHVPNLVRLAEQFCAEKNMDSEVRCACGSEYGLPNADDGHFYCNRGHGGAFHCAP</sequence>
<proteinExistence type="predicted"/>
<keyword evidence="2" id="KW-1185">Reference proteome</keyword>
<dbReference type="Proteomes" id="UP000182894">
    <property type="component" value="Unassembled WGS sequence"/>
</dbReference>